<sequence length="146" mass="16486">MNVLAGKSHSKLKQFSIVRNVSCGISRRLKSCPSTPQLRPHQAYGLQPPVNSVLCQRTRDIFWCVTARHHFLSFPPSHFFFVYRMIPHGNFPNCLFRALLCSPPSLRLAVSDSSLTPSTSFLLFPELCRSQICVAAWCCYIGEIQA</sequence>
<evidence type="ECO:0000313" key="1">
    <source>
        <dbReference type="EMBL" id="KAG6571782.1"/>
    </source>
</evidence>
<comment type="caution">
    <text evidence="1">The sequence shown here is derived from an EMBL/GenBank/DDBJ whole genome shotgun (WGS) entry which is preliminary data.</text>
</comment>
<dbReference type="AlphaFoldDB" id="A0AAV6LX23"/>
<organism evidence="1 2">
    <name type="scientific">Cucurbita argyrosperma subsp. sororia</name>
    <dbReference type="NCBI Taxonomy" id="37648"/>
    <lineage>
        <taxon>Eukaryota</taxon>
        <taxon>Viridiplantae</taxon>
        <taxon>Streptophyta</taxon>
        <taxon>Embryophyta</taxon>
        <taxon>Tracheophyta</taxon>
        <taxon>Spermatophyta</taxon>
        <taxon>Magnoliopsida</taxon>
        <taxon>eudicotyledons</taxon>
        <taxon>Gunneridae</taxon>
        <taxon>Pentapetalae</taxon>
        <taxon>rosids</taxon>
        <taxon>fabids</taxon>
        <taxon>Cucurbitales</taxon>
        <taxon>Cucurbitaceae</taxon>
        <taxon>Cucurbiteae</taxon>
        <taxon>Cucurbita</taxon>
    </lineage>
</organism>
<name>A0AAV6LX23_9ROSI</name>
<protein>
    <submittedName>
        <fullName evidence="1">Uncharacterized protein</fullName>
    </submittedName>
</protein>
<accession>A0AAV6LX23</accession>
<proteinExistence type="predicted"/>
<reference evidence="1 2" key="1">
    <citation type="journal article" date="2021" name="Hortic Res">
        <title>The domestication of Cucurbita argyrosperma as revealed by the genome of its wild relative.</title>
        <authorList>
            <person name="Barrera-Redondo J."/>
            <person name="Sanchez-de la Vega G."/>
            <person name="Aguirre-Liguori J.A."/>
            <person name="Castellanos-Morales G."/>
            <person name="Gutierrez-Guerrero Y.T."/>
            <person name="Aguirre-Dugua X."/>
            <person name="Aguirre-Planter E."/>
            <person name="Tenaillon M.I."/>
            <person name="Lira-Saade R."/>
            <person name="Eguiarte L.E."/>
        </authorList>
    </citation>
    <scope>NUCLEOTIDE SEQUENCE [LARGE SCALE GENOMIC DNA]</scope>
    <source>
        <strain evidence="1">JBR-2021</strain>
    </source>
</reference>
<feature type="non-terminal residue" evidence="1">
    <location>
        <position position="1"/>
    </location>
</feature>
<dbReference type="Proteomes" id="UP000685013">
    <property type="component" value="Chromosome 19"/>
</dbReference>
<gene>
    <name evidence="1" type="ORF">SDJN03_28510</name>
</gene>
<dbReference type="EMBL" id="JAGKQH010000019">
    <property type="protein sequence ID" value="KAG6571782.1"/>
    <property type="molecule type" value="Genomic_DNA"/>
</dbReference>
<keyword evidence="2" id="KW-1185">Reference proteome</keyword>
<evidence type="ECO:0000313" key="2">
    <source>
        <dbReference type="Proteomes" id="UP000685013"/>
    </source>
</evidence>